<evidence type="ECO:0000313" key="5">
    <source>
        <dbReference type="EMBL" id="KAH6590001.1"/>
    </source>
</evidence>
<sequence length="374" mass="40396">MTDTVVSASVNGTHASTSGPIDLLVIGFGSPTKGHEVTRQNAGFIFADYLANCISMQATLLKKAQDSGEDSISSAAPEIPAEFQRPVFTRDMHLKADFFDSIFALTEADLAVEDANGNKAGSEAIIMKSYRIVIVKPHKAINGSMEEAILSLKLILDRFHVEDASKQLIVCADDVNTNRGGISIKSGGDVRQAHDHDGIGRVATALNNHNFIQFRMGVGKPYSLKGEDIKRYMMSNFSETHREVDLFGYALDILGQAMQDYAAFSDIKQTRTKFAENNKPPAVLRNLPGVVFPIDLDLSLARSQVVAELAKKGVHVPEVQSAPVEATTVVEEADENTPPQEAKEVTLDDKPAATPASESQPTKGKKSAKGKGKK</sequence>
<organism evidence="5 6">
    <name type="scientific">Batrachochytrium salamandrivorans</name>
    <dbReference type="NCBI Taxonomy" id="1357716"/>
    <lineage>
        <taxon>Eukaryota</taxon>
        <taxon>Fungi</taxon>
        <taxon>Fungi incertae sedis</taxon>
        <taxon>Chytridiomycota</taxon>
        <taxon>Chytridiomycota incertae sedis</taxon>
        <taxon>Chytridiomycetes</taxon>
        <taxon>Rhizophydiales</taxon>
        <taxon>Rhizophydiales incertae sedis</taxon>
        <taxon>Batrachochytrium</taxon>
    </lineage>
</organism>
<dbReference type="Proteomes" id="UP001648503">
    <property type="component" value="Unassembled WGS sequence"/>
</dbReference>
<evidence type="ECO:0000256" key="1">
    <source>
        <dbReference type="ARBA" id="ARBA00022555"/>
    </source>
</evidence>
<dbReference type="PANTHER" id="PTHR17224">
    <property type="entry name" value="PEPTIDYL-TRNA HYDROLASE"/>
    <property type="match status" value="1"/>
</dbReference>
<comment type="caution">
    <text evidence="5">The sequence shown here is derived from an EMBL/GenBank/DDBJ whole genome shotgun (WGS) entry which is preliminary data.</text>
</comment>
<dbReference type="InterPro" id="IPR036416">
    <property type="entry name" value="Pept_tRNA_hydro_sf"/>
</dbReference>
<evidence type="ECO:0000256" key="3">
    <source>
        <dbReference type="ARBA" id="ARBA00022884"/>
    </source>
</evidence>
<feature type="compositionally biased region" description="Basic residues" evidence="4">
    <location>
        <begin position="363"/>
        <end position="374"/>
    </location>
</feature>
<evidence type="ECO:0000256" key="2">
    <source>
        <dbReference type="ARBA" id="ARBA00022801"/>
    </source>
</evidence>
<keyword evidence="1" id="KW-0820">tRNA-binding</keyword>
<gene>
    <name evidence="5" type="ORF">BASA50_009703</name>
</gene>
<dbReference type="SUPFAM" id="SSF53178">
    <property type="entry name" value="Peptidyl-tRNA hydrolase-like"/>
    <property type="match status" value="2"/>
</dbReference>
<dbReference type="InterPro" id="IPR001328">
    <property type="entry name" value="Pept_tRNA_hydro"/>
</dbReference>
<keyword evidence="3" id="KW-0694">RNA-binding</keyword>
<evidence type="ECO:0000313" key="6">
    <source>
        <dbReference type="Proteomes" id="UP001648503"/>
    </source>
</evidence>
<feature type="region of interest" description="Disordered" evidence="4">
    <location>
        <begin position="329"/>
        <end position="374"/>
    </location>
</feature>
<accession>A0ABQ8F0N9</accession>
<dbReference type="EMBL" id="JAFCIX010000438">
    <property type="protein sequence ID" value="KAH6590001.1"/>
    <property type="molecule type" value="Genomic_DNA"/>
</dbReference>
<dbReference type="Pfam" id="PF01195">
    <property type="entry name" value="Pept_tRNA_hydro"/>
    <property type="match status" value="1"/>
</dbReference>
<dbReference type="Gene3D" id="3.40.50.1470">
    <property type="entry name" value="Peptidyl-tRNA hydrolase"/>
    <property type="match status" value="1"/>
</dbReference>
<evidence type="ECO:0000256" key="4">
    <source>
        <dbReference type="SAM" id="MobiDB-lite"/>
    </source>
</evidence>
<keyword evidence="2" id="KW-0378">Hydrolase</keyword>
<keyword evidence="6" id="KW-1185">Reference proteome</keyword>
<dbReference type="PANTHER" id="PTHR17224:SF1">
    <property type="entry name" value="PEPTIDYL-TRNA HYDROLASE"/>
    <property type="match status" value="1"/>
</dbReference>
<name>A0ABQ8F0N9_9FUNG</name>
<protein>
    <submittedName>
        <fullName evidence="5">Uncharacterized protein</fullName>
    </submittedName>
</protein>
<reference evidence="5 6" key="1">
    <citation type="submission" date="2021-02" db="EMBL/GenBank/DDBJ databases">
        <title>Variation within the Batrachochytrium salamandrivorans European outbreak.</title>
        <authorList>
            <person name="Kelly M."/>
            <person name="Pasmans F."/>
            <person name="Shea T.P."/>
            <person name="Munoz J.F."/>
            <person name="Carranza S."/>
            <person name="Cuomo C.A."/>
            <person name="Martel A."/>
        </authorList>
    </citation>
    <scope>NUCLEOTIDE SEQUENCE [LARGE SCALE GENOMIC DNA]</scope>
    <source>
        <strain evidence="5 6">AMFP18/2</strain>
    </source>
</reference>
<feature type="compositionally biased region" description="Basic and acidic residues" evidence="4">
    <location>
        <begin position="341"/>
        <end position="351"/>
    </location>
</feature>
<proteinExistence type="predicted"/>